<dbReference type="AlphaFoldDB" id="A0A2H0DT72"/>
<dbReference type="EMBL" id="PCTR01000134">
    <property type="protein sequence ID" value="PIP85376.1"/>
    <property type="molecule type" value="Genomic_DNA"/>
</dbReference>
<dbReference type="SUPFAM" id="SSF56281">
    <property type="entry name" value="Metallo-hydrolase/oxidoreductase"/>
    <property type="match status" value="1"/>
</dbReference>
<evidence type="ECO:0000313" key="1">
    <source>
        <dbReference type="EMBL" id="PIP85376.1"/>
    </source>
</evidence>
<reference evidence="1 2" key="1">
    <citation type="submission" date="2017-09" db="EMBL/GenBank/DDBJ databases">
        <title>Depth-based differentiation of microbial function through sediment-hosted aquifers and enrichment of novel symbionts in the deep terrestrial subsurface.</title>
        <authorList>
            <person name="Probst A.J."/>
            <person name="Ladd B."/>
            <person name="Jarett J.K."/>
            <person name="Geller-Mcgrath D.E."/>
            <person name="Sieber C.M."/>
            <person name="Emerson J.B."/>
            <person name="Anantharaman K."/>
            <person name="Thomas B.C."/>
            <person name="Malmstrom R."/>
            <person name="Stieglmeier M."/>
            <person name="Klingl A."/>
            <person name="Woyke T."/>
            <person name="Ryan C.M."/>
            <person name="Banfield J.F."/>
        </authorList>
    </citation>
    <scope>NUCLEOTIDE SEQUENCE [LARGE SCALE GENOMIC DNA]</scope>
    <source>
        <strain evidence="1">CG22_combo_CG10-13_8_21_14_all_43_12</strain>
    </source>
</reference>
<accession>A0A2H0DT72</accession>
<dbReference type="InterPro" id="IPR036866">
    <property type="entry name" value="RibonucZ/Hydroxyglut_hydro"/>
</dbReference>
<dbReference type="Proteomes" id="UP000231136">
    <property type="component" value="Unassembled WGS sequence"/>
</dbReference>
<keyword evidence="1" id="KW-0378">Hydrolase</keyword>
<dbReference type="PANTHER" id="PTHR39189:SF1">
    <property type="entry name" value="UPF0173 METAL-DEPENDENT HYDROLASE YTKL"/>
    <property type="match status" value="1"/>
</dbReference>
<proteinExistence type="predicted"/>
<organism evidence="1 2">
    <name type="scientific">Candidatus Collierbacteria bacterium CG22_combo_CG10-13_8_21_14_all_43_12</name>
    <dbReference type="NCBI Taxonomy" id="1974537"/>
    <lineage>
        <taxon>Bacteria</taxon>
        <taxon>Candidatus Collieribacteriota</taxon>
    </lineage>
</organism>
<dbReference type="GO" id="GO:0016787">
    <property type="term" value="F:hydrolase activity"/>
    <property type="evidence" value="ECO:0007669"/>
    <property type="project" value="UniProtKB-KW"/>
</dbReference>
<dbReference type="Gene3D" id="3.60.15.10">
    <property type="entry name" value="Ribonuclease Z/Hydroxyacylglutathione hydrolase-like"/>
    <property type="match status" value="1"/>
</dbReference>
<evidence type="ECO:0000313" key="2">
    <source>
        <dbReference type="Proteomes" id="UP000231136"/>
    </source>
</evidence>
<name>A0A2H0DT72_9BACT</name>
<gene>
    <name evidence="1" type="ORF">COW83_04565</name>
</gene>
<dbReference type="Pfam" id="PF13483">
    <property type="entry name" value="Lactamase_B_3"/>
    <property type="match status" value="1"/>
</dbReference>
<protein>
    <submittedName>
        <fullName evidence="1">MBL fold metallo-hydrolase</fullName>
    </submittedName>
</protein>
<dbReference type="PANTHER" id="PTHR39189">
    <property type="entry name" value="UPF0173 METAL-DEPENDENT HYDROLASE YTKL"/>
    <property type="match status" value="1"/>
</dbReference>
<sequence length="230" mass="25673">MTGRCLWYYCFMEITYFGHSCFKLKSKGGLVIYLDPFKSEMVGIPLLKDVADVVTVSHPHEDHSSLDMITGPISRPSTFVIDREGEYEIAGVQISAMKTFHDKNNGADRGKNLIMFIVMDGMHILHLGDICHKLSESQIEKVGSVDALMIPVGGTFTLDANEAMEMIKEIQPSYAIPMHFKTATSKILELTTLENFLEKNKFPVSGESLHKIKLDEGSLPDDTQILLMNG</sequence>
<comment type="caution">
    <text evidence="1">The sequence shown here is derived from an EMBL/GenBank/DDBJ whole genome shotgun (WGS) entry which is preliminary data.</text>
</comment>